<evidence type="ECO:0000313" key="1">
    <source>
        <dbReference type="EMBL" id="SMO47234.1"/>
    </source>
</evidence>
<gene>
    <name evidence="1" type="ORF">SAMN06265350_102245</name>
</gene>
<dbReference type="Proteomes" id="UP000315971">
    <property type="component" value="Unassembled WGS sequence"/>
</dbReference>
<proteinExistence type="predicted"/>
<name>A0A521BJC0_9SPHI</name>
<organism evidence="1 2">
    <name type="scientific">Solitalea koreensis</name>
    <dbReference type="NCBI Taxonomy" id="543615"/>
    <lineage>
        <taxon>Bacteria</taxon>
        <taxon>Pseudomonadati</taxon>
        <taxon>Bacteroidota</taxon>
        <taxon>Sphingobacteriia</taxon>
        <taxon>Sphingobacteriales</taxon>
        <taxon>Sphingobacteriaceae</taxon>
        <taxon>Solitalea</taxon>
    </lineage>
</organism>
<dbReference type="AlphaFoldDB" id="A0A521BJC0"/>
<reference evidence="1 2" key="1">
    <citation type="submission" date="2017-05" db="EMBL/GenBank/DDBJ databases">
        <authorList>
            <person name="Varghese N."/>
            <person name="Submissions S."/>
        </authorList>
    </citation>
    <scope>NUCLEOTIDE SEQUENCE [LARGE SCALE GENOMIC DNA]</scope>
    <source>
        <strain evidence="1 2">DSM 21342</strain>
    </source>
</reference>
<accession>A0A521BJC0</accession>
<dbReference type="EMBL" id="FXSZ01000002">
    <property type="protein sequence ID" value="SMO47234.1"/>
    <property type="molecule type" value="Genomic_DNA"/>
</dbReference>
<sequence>MIIWEKDWIWFITLVVKSYSPLLKKNSLLWIATIQLLNIKLNILNYNQKREQKAPFNINLNQELRNTLDT</sequence>
<evidence type="ECO:0000313" key="2">
    <source>
        <dbReference type="Proteomes" id="UP000315971"/>
    </source>
</evidence>
<protein>
    <submittedName>
        <fullName evidence="1">Uncharacterized protein</fullName>
    </submittedName>
</protein>
<keyword evidence="2" id="KW-1185">Reference proteome</keyword>